<protein>
    <recommendedName>
        <fullName evidence="4">2-amino-4-hydroxy-6-hydroxymethyldihydropteridine pyrophosphokinase</fullName>
        <ecNumber evidence="3">2.7.6.3</ecNumber>
    </recommendedName>
    <alternativeName>
        <fullName evidence="11">6-hydroxymethyl-7,8-dihydropterin pyrophosphokinase</fullName>
    </alternativeName>
    <alternativeName>
        <fullName evidence="12">7,8-dihydro-6-hydroxymethylpterin-pyrophosphokinase</fullName>
    </alternativeName>
</protein>
<sequence>MITDRSSAVIALGGNLPSAVGAPEQTLAAAIEAMAQAGMTVSAVSRFFRTPCFPAGAGPDFVNAAVCVTCDQDPREILQKLHEIERQFGRTRILRWGVRTLDLDLLAVGECVQPDRETYEHWRHLPDDQQASVMPDRLILPHPRLQDRAFALVPMRDIVPTWTHPILGQNVVQMCDALAPEAIGDVIPL</sequence>
<dbReference type="GO" id="GO:0016301">
    <property type="term" value="F:kinase activity"/>
    <property type="evidence" value="ECO:0007669"/>
    <property type="project" value="UniProtKB-KW"/>
</dbReference>
<dbReference type="AlphaFoldDB" id="A0A934LZQ9"/>
<evidence type="ECO:0000313" key="15">
    <source>
        <dbReference type="Proteomes" id="UP000613255"/>
    </source>
</evidence>
<keyword evidence="6" id="KW-0547">Nucleotide-binding</keyword>
<dbReference type="NCBIfam" id="TIGR01498">
    <property type="entry name" value="folK"/>
    <property type="match status" value="1"/>
</dbReference>
<keyword evidence="5 14" id="KW-0808">Transferase</keyword>
<evidence type="ECO:0000256" key="11">
    <source>
        <dbReference type="ARBA" id="ARBA00029766"/>
    </source>
</evidence>
<evidence type="ECO:0000256" key="10">
    <source>
        <dbReference type="ARBA" id="ARBA00029409"/>
    </source>
</evidence>
<evidence type="ECO:0000259" key="13">
    <source>
        <dbReference type="Pfam" id="PF01288"/>
    </source>
</evidence>
<reference evidence="14" key="1">
    <citation type="submission" date="2020-12" db="EMBL/GenBank/DDBJ databases">
        <title>Pontibaca salina gen. nov., sp. nov., isolated from marine sediment.</title>
        <authorList>
            <person name="Bo J."/>
            <person name="Wang S."/>
            <person name="Song X."/>
            <person name="Du Z."/>
        </authorList>
    </citation>
    <scope>NUCLEOTIDE SEQUENCE</scope>
    <source>
        <strain evidence="14">S1109L</strain>
    </source>
</reference>
<keyword evidence="7" id="KW-0418">Kinase</keyword>
<gene>
    <name evidence="14" type="primary">folK</name>
    <name evidence="14" type="ORF">JAO82_05050</name>
</gene>
<dbReference type="CDD" id="cd00483">
    <property type="entry name" value="HPPK"/>
    <property type="match status" value="1"/>
</dbReference>
<dbReference type="EC" id="2.7.6.3" evidence="3"/>
<dbReference type="GO" id="GO:0003848">
    <property type="term" value="F:2-amino-4-hydroxy-6-hydroxymethyldihydropteridine diphosphokinase activity"/>
    <property type="evidence" value="ECO:0007669"/>
    <property type="project" value="UniProtKB-EC"/>
</dbReference>
<comment type="pathway">
    <text evidence="1">Cofactor biosynthesis; tetrahydrofolate biosynthesis; 2-amino-4-hydroxy-6-hydroxymethyl-7,8-dihydropteridine diphosphate from 7,8-dihydroneopterin triphosphate: step 4/4.</text>
</comment>
<evidence type="ECO:0000256" key="3">
    <source>
        <dbReference type="ARBA" id="ARBA00013253"/>
    </source>
</evidence>
<dbReference type="GO" id="GO:0046656">
    <property type="term" value="P:folic acid biosynthetic process"/>
    <property type="evidence" value="ECO:0007669"/>
    <property type="project" value="UniProtKB-KW"/>
</dbReference>
<dbReference type="PANTHER" id="PTHR43071">
    <property type="entry name" value="2-AMINO-4-HYDROXY-6-HYDROXYMETHYLDIHYDROPTERIDINE PYROPHOSPHOKINASE"/>
    <property type="match status" value="1"/>
</dbReference>
<evidence type="ECO:0000256" key="4">
    <source>
        <dbReference type="ARBA" id="ARBA00016218"/>
    </source>
</evidence>
<evidence type="ECO:0000256" key="2">
    <source>
        <dbReference type="ARBA" id="ARBA00005810"/>
    </source>
</evidence>
<name>A0A934LZQ9_9RHOB</name>
<feature type="domain" description="7,8-dihydro-6-hydroxymethylpterin-pyrophosphokinase" evidence="13">
    <location>
        <begin position="9"/>
        <end position="160"/>
    </location>
</feature>
<accession>A0A934LZQ9</accession>
<comment type="similarity">
    <text evidence="2">Belongs to the HPPK family.</text>
</comment>
<evidence type="ECO:0000313" key="14">
    <source>
        <dbReference type="EMBL" id="MBI6629245.1"/>
    </source>
</evidence>
<evidence type="ECO:0000256" key="9">
    <source>
        <dbReference type="ARBA" id="ARBA00022909"/>
    </source>
</evidence>
<keyword evidence="15" id="KW-1185">Reference proteome</keyword>
<comment type="caution">
    <text evidence="14">The sequence shown here is derived from an EMBL/GenBank/DDBJ whole genome shotgun (WGS) entry which is preliminary data.</text>
</comment>
<organism evidence="14 15">
    <name type="scientific">Pontibaca salina</name>
    <dbReference type="NCBI Taxonomy" id="2795731"/>
    <lineage>
        <taxon>Bacteria</taxon>
        <taxon>Pseudomonadati</taxon>
        <taxon>Pseudomonadota</taxon>
        <taxon>Alphaproteobacteria</taxon>
        <taxon>Rhodobacterales</taxon>
        <taxon>Roseobacteraceae</taxon>
        <taxon>Pontibaca</taxon>
    </lineage>
</organism>
<dbReference type="GO" id="GO:0005524">
    <property type="term" value="F:ATP binding"/>
    <property type="evidence" value="ECO:0007669"/>
    <property type="project" value="UniProtKB-KW"/>
</dbReference>
<keyword evidence="8" id="KW-0067">ATP-binding</keyword>
<evidence type="ECO:0000256" key="8">
    <source>
        <dbReference type="ARBA" id="ARBA00022840"/>
    </source>
</evidence>
<dbReference type="SUPFAM" id="SSF55083">
    <property type="entry name" value="6-hydroxymethyl-7,8-dihydropterin pyrophosphokinase, HPPK"/>
    <property type="match status" value="1"/>
</dbReference>
<proteinExistence type="inferred from homology"/>
<keyword evidence="9" id="KW-0289">Folate biosynthesis</keyword>
<comment type="function">
    <text evidence="10">Catalyzes the transfer of pyrophosphate from adenosine triphosphate (ATP) to 6-hydroxymethyl-7,8-dihydropterin, an enzymatic step in folate biosynthesis pathway.</text>
</comment>
<dbReference type="Proteomes" id="UP000613255">
    <property type="component" value="Unassembled WGS sequence"/>
</dbReference>
<evidence type="ECO:0000256" key="5">
    <source>
        <dbReference type="ARBA" id="ARBA00022679"/>
    </source>
</evidence>
<dbReference type="InterPro" id="IPR035907">
    <property type="entry name" value="Hppk_sf"/>
</dbReference>
<evidence type="ECO:0000256" key="6">
    <source>
        <dbReference type="ARBA" id="ARBA00022741"/>
    </source>
</evidence>
<dbReference type="EMBL" id="JAEIJD010000003">
    <property type="protein sequence ID" value="MBI6629245.1"/>
    <property type="molecule type" value="Genomic_DNA"/>
</dbReference>
<dbReference type="RefSeq" id="WP_198685275.1">
    <property type="nucleotide sequence ID" value="NZ_JAEIJD010000003.1"/>
</dbReference>
<dbReference type="InterPro" id="IPR000550">
    <property type="entry name" value="Hppk"/>
</dbReference>
<evidence type="ECO:0000256" key="1">
    <source>
        <dbReference type="ARBA" id="ARBA00005051"/>
    </source>
</evidence>
<dbReference type="Gene3D" id="3.30.70.560">
    <property type="entry name" value="7,8-Dihydro-6-hydroxymethylpterin-pyrophosphokinase HPPK"/>
    <property type="match status" value="1"/>
</dbReference>
<dbReference type="PANTHER" id="PTHR43071:SF1">
    <property type="entry name" value="2-AMINO-4-HYDROXY-6-HYDROXYMETHYLDIHYDROPTERIDINE PYROPHOSPHOKINASE"/>
    <property type="match status" value="1"/>
</dbReference>
<evidence type="ECO:0000256" key="12">
    <source>
        <dbReference type="ARBA" id="ARBA00033413"/>
    </source>
</evidence>
<evidence type="ECO:0000256" key="7">
    <source>
        <dbReference type="ARBA" id="ARBA00022777"/>
    </source>
</evidence>
<dbReference type="Pfam" id="PF01288">
    <property type="entry name" value="HPPK"/>
    <property type="match status" value="1"/>
</dbReference>